<sequence length="526" mass="55637">MSRTESATAELDLEAGRTLVSRARQAVEAAARSNGEPTPSLAPSSDDLRVVRGAFVTIKRAERLRGCIGQPDPDGPLGEVVVDAAIDAALHDPRVEPVEPGEIDAVTVSVSVLSKPEPLPASDPSRYPEYVEAGRHGLIVERDRAFGLLLPQVAVDRGWDAEAFLDATCQKAGLPGRAWREDGVEIRRFSGRVFAETQPMGDVIERPLGRPGEASDGLEAGSDERDDIRTDGGKVRTDEEIVETDGGGVREPAVAGEFYAGDADALVEQLRGSFTHAIGPGSLPEHDADPRRPLGLIAPHAGYPYSGPVAAHAYATLARPDTPETVVVFGPNHRRVGEAVAVAPHDRWRTPLGEVSIDRGLADAVVDLHGAATFDPVAHEGEHSIEVQVPFLQHVLSDVSILPICLGGLDHDRAEQLGVAVAEAIDRTGRDAVIVSSTDLTHYQPHEGAVEADRPVRETIERLDTGEIARLSAGGHSMCGPWSTVATLSAARELGSESGEVLAYATSGDTAGSRARVVGYCAAAIR</sequence>
<comment type="caution">
    <text evidence="7">The sequence shown here is derived from an EMBL/GenBank/DDBJ whole genome shotgun (WGS) entry which is preliminary data.</text>
</comment>
<comment type="similarity">
    <text evidence="1 2">Belongs to the MEMO1 family.</text>
</comment>
<dbReference type="PANTHER" id="PTHR11060:SF0">
    <property type="entry name" value="PROTEIN MEMO1"/>
    <property type="match status" value="1"/>
</dbReference>
<evidence type="ECO:0000256" key="3">
    <source>
        <dbReference type="HAMAP-Rule" id="MF_00645"/>
    </source>
</evidence>
<proteinExistence type="inferred from homology"/>
<dbReference type="AlphaFoldDB" id="A0AAE3IET8"/>
<evidence type="ECO:0000259" key="5">
    <source>
        <dbReference type="PROSITE" id="PS51112"/>
    </source>
</evidence>
<dbReference type="InterPro" id="IPR036071">
    <property type="entry name" value="AMMECR1_dom_sf"/>
</dbReference>
<name>A0AAE3IET8_9EURY</name>
<feature type="domain" description="AMMECR1" evidence="5">
    <location>
        <begin position="14"/>
        <end position="205"/>
    </location>
</feature>
<dbReference type="HAMAP" id="MF_00055">
    <property type="entry name" value="MEMO1"/>
    <property type="match status" value="1"/>
</dbReference>
<keyword evidence="8" id="KW-1185">Reference proteome</keyword>
<evidence type="ECO:0000256" key="2">
    <source>
        <dbReference type="HAMAP-Rule" id="MF_00055"/>
    </source>
</evidence>
<dbReference type="Proteomes" id="UP001209746">
    <property type="component" value="Unassembled WGS sequence"/>
</dbReference>
<dbReference type="InterPro" id="IPR002733">
    <property type="entry name" value="AMMECR1_domain"/>
</dbReference>
<dbReference type="PROSITE" id="PS51112">
    <property type="entry name" value="AMMECR1"/>
    <property type="match status" value="1"/>
</dbReference>
<dbReference type="HAMAP" id="MF_00645">
    <property type="entry name" value="AMMECR1"/>
    <property type="match status" value="1"/>
</dbReference>
<evidence type="ECO:0000256" key="4">
    <source>
        <dbReference type="SAM" id="MobiDB-lite"/>
    </source>
</evidence>
<dbReference type="EMBL" id="JAOPKC010000006">
    <property type="protein sequence ID" value="MCU4717890.1"/>
    <property type="molecule type" value="Genomic_DNA"/>
</dbReference>
<dbReference type="InterPro" id="IPR027623">
    <property type="entry name" value="AmmeMemoSam_A"/>
</dbReference>
<dbReference type="NCBIfam" id="TIGR04336">
    <property type="entry name" value="AmmeMemoSam_B"/>
    <property type="match status" value="1"/>
</dbReference>
<evidence type="ECO:0000313" key="6">
    <source>
        <dbReference type="EMBL" id="MCU4717890.1"/>
    </source>
</evidence>
<dbReference type="InterPro" id="IPR023472">
    <property type="entry name" value="Uncharacterised_MJ0810"/>
</dbReference>
<evidence type="ECO:0000313" key="7">
    <source>
        <dbReference type="EMBL" id="MCU4727055.1"/>
    </source>
</evidence>
<dbReference type="NCBIfam" id="TIGR04335">
    <property type="entry name" value="AmmeMemoSam_A"/>
    <property type="match status" value="1"/>
</dbReference>
<dbReference type="NCBIfam" id="TIGR00296">
    <property type="entry name" value="TIGR00296 family protein"/>
    <property type="match status" value="1"/>
</dbReference>
<dbReference type="Gene3D" id="3.30.700.20">
    <property type="entry name" value="Hypothetical protein ph0010, domain 1"/>
    <property type="match status" value="1"/>
</dbReference>
<dbReference type="InterPro" id="IPR002737">
    <property type="entry name" value="MEMO1_fam"/>
</dbReference>
<dbReference type="SUPFAM" id="SSF53213">
    <property type="entry name" value="LigB-like"/>
    <property type="match status" value="1"/>
</dbReference>
<dbReference type="Gene3D" id="3.30.1490.150">
    <property type="entry name" value="Hypothetical protein ph0010, domain 2"/>
    <property type="match status" value="1"/>
</dbReference>
<dbReference type="RefSeq" id="WP_315908655.1">
    <property type="nucleotide sequence ID" value="NZ_JAOPKC010000006.1"/>
</dbReference>
<feature type="region of interest" description="Disordered" evidence="4">
    <location>
        <begin position="26"/>
        <end position="46"/>
    </location>
</feature>
<evidence type="ECO:0000313" key="8">
    <source>
        <dbReference type="Proteomes" id="UP001208186"/>
    </source>
</evidence>
<accession>A0AAE3IET8</accession>
<evidence type="ECO:0000313" key="9">
    <source>
        <dbReference type="Proteomes" id="UP001209746"/>
    </source>
</evidence>
<dbReference type="Pfam" id="PF01871">
    <property type="entry name" value="AMMECR1"/>
    <property type="match status" value="1"/>
</dbReference>
<dbReference type="SUPFAM" id="SSF143447">
    <property type="entry name" value="AMMECR1-like"/>
    <property type="match status" value="1"/>
</dbReference>
<dbReference type="PANTHER" id="PTHR11060">
    <property type="entry name" value="PROTEIN MEMO1"/>
    <property type="match status" value="1"/>
</dbReference>
<dbReference type="InterPro" id="IPR023473">
    <property type="entry name" value="AMMECR1"/>
</dbReference>
<dbReference type="EMBL" id="JAOPKD010000007">
    <property type="protein sequence ID" value="MCU4727055.1"/>
    <property type="molecule type" value="Genomic_DNA"/>
</dbReference>
<protein>
    <recommendedName>
        <fullName evidence="2 3">Multifunctional fusion protein</fullName>
    </recommendedName>
    <domain>
        <recommendedName>
            <fullName evidence="2">MEMO1 family protein OB914_08740</fullName>
        </recommendedName>
    </domain>
    <domain>
        <recommendedName>
            <fullName evidence="3">Protein OB914_08740</fullName>
        </recommendedName>
    </domain>
</protein>
<feature type="compositionally biased region" description="Basic and acidic residues" evidence="4">
    <location>
        <begin position="222"/>
        <end position="231"/>
    </location>
</feature>
<dbReference type="Pfam" id="PF01875">
    <property type="entry name" value="Memo"/>
    <property type="match status" value="1"/>
</dbReference>
<evidence type="ECO:0000256" key="1">
    <source>
        <dbReference type="ARBA" id="ARBA00006315"/>
    </source>
</evidence>
<dbReference type="InterPro" id="IPR027485">
    <property type="entry name" value="AMMECR1_N"/>
</dbReference>
<dbReference type="Proteomes" id="UP001208186">
    <property type="component" value="Unassembled WGS sequence"/>
</dbReference>
<feature type="region of interest" description="Disordered" evidence="4">
    <location>
        <begin position="203"/>
        <end position="231"/>
    </location>
</feature>
<gene>
    <name evidence="7" type="primary">amrB</name>
    <name evidence="7" type="ORF">OB914_08740</name>
    <name evidence="6" type="ORF">OB916_07400</name>
</gene>
<dbReference type="Gene3D" id="3.40.830.10">
    <property type="entry name" value="LigB-like"/>
    <property type="match status" value="1"/>
</dbReference>
<dbReference type="CDD" id="cd07361">
    <property type="entry name" value="MEMO_like"/>
    <property type="match status" value="1"/>
</dbReference>
<reference evidence="7" key="1">
    <citation type="submission" date="2023-02" db="EMBL/GenBank/DDBJ databases">
        <title>Enrichment on poylsaccharides allowed isolation of novel metabolic and taxonomic groups of Haloarchaea.</title>
        <authorList>
            <person name="Sorokin D.Y."/>
            <person name="Elcheninov A.G."/>
            <person name="Khizhniak T.V."/>
            <person name="Kolganova T.V."/>
            <person name="Kublanov I.V."/>
        </authorList>
    </citation>
    <scope>NUCLEOTIDE SEQUENCE</scope>
    <source>
        <strain evidence="6 8">HArc-curdl5-1</strain>
        <strain evidence="7">HArc-curdl7</strain>
    </source>
</reference>
<organism evidence="7 9">
    <name type="scientific">Halapricum hydrolyticum</name>
    <dbReference type="NCBI Taxonomy" id="2979991"/>
    <lineage>
        <taxon>Archaea</taxon>
        <taxon>Methanobacteriati</taxon>
        <taxon>Methanobacteriota</taxon>
        <taxon>Stenosarchaea group</taxon>
        <taxon>Halobacteria</taxon>
        <taxon>Halobacteriales</taxon>
        <taxon>Haloarculaceae</taxon>
        <taxon>Halapricum</taxon>
    </lineage>
</organism>